<keyword evidence="3" id="KW-1185">Reference proteome</keyword>
<protein>
    <submittedName>
        <fullName evidence="2">Uncharacterized protein</fullName>
    </submittedName>
</protein>
<dbReference type="AlphaFoldDB" id="A0AA40E9H9"/>
<feature type="region of interest" description="Disordered" evidence="1">
    <location>
        <begin position="58"/>
        <end position="89"/>
    </location>
</feature>
<evidence type="ECO:0000313" key="3">
    <source>
        <dbReference type="Proteomes" id="UP001172102"/>
    </source>
</evidence>
<gene>
    <name evidence="2" type="ORF">B0H67DRAFT_22206</name>
</gene>
<name>A0AA40E9H9_9PEZI</name>
<sequence>MGSHRPCPTSRRALNRSTQGVPHVPSPALARAVAAVDMRCRPKVLSEPRSADPLALLHLPAYRRQPQSKAKPGTLSESPKKKKTPLSTARAASRWKVLSPSSTWTRSQLLLSWRGARFPLFLSPFYPHPQLEWLGPTSRLGYKRRERSDTKRQHTRHRMVNALLPPLEVSILSAGRAAAAPCVRAAEPEATQNPLERTRTVS</sequence>
<evidence type="ECO:0000256" key="1">
    <source>
        <dbReference type="SAM" id="MobiDB-lite"/>
    </source>
</evidence>
<reference evidence="2" key="1">
    <citation type="submission" date="2023-06" db="EMBL/GenBank/DDBJ databases">
        <title>Genome-scale phylogeny and comparative genomics of the fungal order Sordariales.</title>
        <authorList>
            <consortium name="Lawrence Berkeley National Laboratory"/>
            <person name="Hensen N."/>
            <person name="Bonometti L."/>
            <person name="Westerberg I."/>
            <person name="Brannstrom I.O."/>
            <person name="Guillou S."/>
            <person name="Cros-Aarteil S."/>
            <person name="Calhoun S."/>
            <person name="Haridas S."/>
            <person name="Kuo A."/>
            <person name="Mondo S."/>
            <person name="Pangilinan J."/>
            <person name="Riley R."/>
            <person name="Labutti K."/>
            <person name="Andreopoulos B."/>
            <person name="Lipzen A."/>
            <person name="Chen C."/>
            <person name="Yanf M."/>
            <person name="Daum C."/>
            <person name="Ng V."/>
            <person name="Clum A."/>
            <person name="Steindorff A."/>
            <person name="Ohm R."/>
            <person name="Martin F."/>
            <person name="Silar P."/>
            <person name="Natvig D."/>
            <person name="Lalanne C."/>
            <person name="Gautier V."/>
            <person name="Ament-Velasquez S.L."/>
            <person name="Kruys A."/>
            <person name="Hutchinson M.I."/>
            <person name="Powell A.J."/>
            <person name="Barry K."/>
            <person name="Miller A.N."/>
            <person name="Grigoriev I.V."/>
            <person name="Debuchy R."/>
            <person name="Gladieux P."/>
            <person name="Thoren M.H."/>
            <person name="Johannesson H."/>
        </authorList>
    </citation>
    <scope>NUCLEOTIDE SEQUENCE</scope>
    <source>
        <strain evidence="2">SMH4607-1</strain>
    </source>
</reference>
<dbReference type="EMBL" id="JAUKUA010000001">
    <property type="protein sequence ID" value="KAK0730057.1"/>
    <property type="molecule type" value="Genomic_DNA"/>
</dbReference>
<comment type="caution">
    <text evidence="2">The sequence shown here is derived from an EMBL/GenBank/DDBJ whole genome shotgun (WGS) entry which is preliminary data.</text>
</comment>
<organism evidence="2 3">
    <name type="scientific">Lasiosphaeris hirsuta</name>
    <dbReference type="NCBI Taxonomy" id="260670"/>
    <lineage>
        <taxon>Eukaryota</taxon>
        <taxon>Fungi</taxon>
        <taxon>Dikarya</taxon>
        <taxon>Ascomycota</taxon>
        <taxon>Pezizomycotina</taxon>
        <taxon>Sordariomycetes</taxon>
        <taxon>Sordariomycetidae</taxon>
        <taxon>Sordariales</taxon>
        <taxon>Lasiosphaeriaceae</taxon>
        <taxon>Lasiosphaeris</taxon>
    </lineage>
</organism>
<accession>A0AA40E9H9</accession>
<dbReference type="Proteomes" id="UP001172102">
    <property type="component" value="Unassembled WGS sequence"/>
</dbReference>
<feature type="region of interest" description="Disordered" evidence="1">
    <location>
        <begin position="1"/>
        <end position="26"/>
    </location>
</feature>
<evidence type="ECO:0000313" key="2">
    <source>
        <dbReference type="EMBL" id="KAK0730057.1"/>
    </source>
</evidence>
<proteinExistence type="predicted"/>